<dbReference type="OrthoDB" id="3776075at2"/>
<evidence type="ECO:0008006" key="4">
    <source>
        <dbReference type="Google" id="ProtNLM"/>
    </source>
</evidence>
<evidence type="ECO:0000313" key="2">
    <source>
        <dbReference type="EMBL" id="SDS55131.1"/>
    </source>
</evidence>
<dbReference type="STRING" id="630515.SAMN04489812_2250"/>
<keyword evidence="3" id="KW-1185">Reference proteome</keyword>
<dbReference type="InterPro" id="IPR011044">
    <property type="entry name" value="Quino_amine_DH_bsu"/>
</dbReference>
<gene>
    <name evidence="2" type="ORF">SAMN04489812_2250</name>
</gene>
<dbReference type="SUPFAM" id="SSF50969">
    <property type="entry name" value="YVTN repeat-like/Quinoprotein amine dehydrogenase"/>
    <property type="match status" value="1"/>
</dbReference>
<feature type="compositionally biased region" description="Low complexity" evidence="1">
    <location>
        <begin position="269"/>
        <end position="283"/>
    </location>
</feature>
<dbReference type="Proteomes" id="UP000199103">
    <property type="component" value="Chromosome I"/>
</dbReference>
<sequence>MKRSTGVAVIVAAAVLGGGGGTYVAATMTDQHLGPVISAGSTPSGDTEQPAGDGSTDAASGHRSPVNSDEGAQAPAPLFYFADDRIHDGDRTVRPELTKSWPVSSLQRLGDGWLVVQLDSDGGEQEDYVGTVVYPDGSSWDLDRIGAGWDVTSDGQVLFSADGDGGNWTRADPKTRQLTDLDLEPDTADGLPVMDDGEPKPWVQATGSGFLTAWEASDGTHLVQTDATSGASTEVAGPGVQRPNTSPDGSYAVGDTVGDDTENDGQCLSGGALAPSPSSTAPASTDGWWHNCDFRRLSTVSPYSPNGRRLLTVDAQSDGYGPGEFDILDARTGAPYYMVDAPEWTYDAAWADDQTLTVLAHPDGNSEKRTLIYRVDLAGNADKVDKVKGKVTLGTP</sequence>
<organism evidence="2 3">
    <name type="scientific">Microlunatus soli</name>
    <dbReference type="NCBI Taxonomy" id="630515"/>
    <lineage>
        <taxon>Bacteria</taxon>
        <taxon>Bacillati</taxon>
        <taxon>Actinomycetota</taxon>
        <taxon>Actinomycetes</taxon>
        <taxon>Propionibacteriales</taxon>
        <taxon>Propionibacteriaceae</taxon>
        <taxon>Microlunatus</taxon>
    </lineage>
</organism>
<proteinExistence type="predicted"/>
<reference evidence="2 3" key="1">
    <citation type="submission" date="2016-10" db="EMBL/GenBank/DDBJ databases">
        <authorList>
            <person name="de Groot N.N."/>
        </authorList>
    </citation>
    <scope>NUCLEOTIDE SEQUENCE [LARGE SCALE GENOMIC DNA]</scope>
    <source>
        <strain evidence="2 3">DSM 21800</strain>
    </source>
</reference>
<evidence type="ECO:0000313" key="3">
    <source>
        <dbReference type="Proteomes" id="UP000199103"/>
    </source>
</evidence>
<feature type="region of interest" description="Disordered" evidence="1">
    <location>
        <begin position="227"/>
        <end position="283"/>
    </location>
</feature>
<protein>
    <recommendedName>
        <fullName evidence="4">WD40-like Beta Propeller Repeat</fullName>
    </recommendedName>
</protein>
<accession>A0A1H1T4Q3</accession>
<dbReference type="AlphaFoldDB" id="A0A1H1T4Q3"/>
<evidence type="ECO:0000256" key="1">
    <source>
        <dbReference type="SAM" id="MobiDB-lite"/>
    </source>
</evidence>
<dbReference type="RefSeq" id="WP_091524505.1">
    <property type="nucleotide sequence ID" value="NZ_LT629772.1"/>
</dbReference>
<name>A0A1H1T4Q3_9ACTN</name>
<dbReference type="SUPFAM" id="SSF75011">
    <property type="entry name" value="3-carboxy-cis,cis-mucoante lactonizing enzyme"/>
    <property type="match status" value="1"/>
</dbReference>
<feature type="region of interest" description="Disordered" evidence="1">
    <location>
        <begin position="35"/>
        <end position="73"/>
    </location>
</feature>
<dbReference type="EMBL" id="LT629772">
    <property type="protein sequence ID" value="SDS55131.1"/>
    <property type="molecule type" value="Genomic_DNA"/>
</dbReference>